<dbReference type="InterPro" id="IPR013024">
    <property type="entry name" value="GGCT-like"/>
</dbReference>
<dbReference type="EC" id="4.3.2.9" evidence="1"/>
<dbReference type="InterPro" id="IPR009288">
    <property type="entry name" value="AIG2-like_dom"/>
</dbReference>
<feature type="active site" description="Proton acceptor" evidence="3">
    <location>
        <position position="94"/>
    </location>
</feature>
<dbReference type="PANTHER" id="PTHR12935">
    <property type="entry name" value="GAMMA-GLUTAMYLCYCLOTRANSFERASE"/>
    <property type="match status" value="1"/>
</dbReference>
<reference evidence="6 7" key="1">
    <citation type="submission" date="2019-04" db="EMBL/GenBank/DDBJ databases">
        <title>Friends and foes A comparative genomics study of 23 Aspergillus species from section Flavi.</title>
        <authorList>
            <consortium name="DOE Joint Genome Institute"/>
            <person name="Kjaerbolling I."/>
            <person name="Vesth T."/>
            <person name="Frisvad J.C."/>
            <person name="Nybo J.L."/>
            <person name="Theobald S."/>
            <person name="Kildgaard S."/>
            <person name="Isbrandt T."/>
            <person name="Kuo A."/>
            <person name="Sato A."/>
            <person name="Lyhne E.K."/>
            <person name="Kogle M.E."/>
            <person name="Wiebenga A."/>
            <person name="Kun R.S."/>
            <person name="Lubbers R.J."/>
            <person name="Makela M.R."/>
            <person name="Barry K."/>
            <person name="Chovatia M."/>
            <person name="Clum A."/>
            <person name="Daum C."/>
            <person name="Haridas S."/>
            <person name="He G."/>
            <person name="LaButti K."/>
            <person name="Lipzen A."/>
            <person name="Mondo S."/>
            <person name="Riley R."/>
            <person name="Salamov A."/>
            <person name="Simmons B.A."/>
            <person name="Magnuson J.K."/>
            <person name="Henrissat B."/>
            <person name="Mortensen U.H."/>
            <person name="Larsen T.O."/>
            <person name="Devries R.P."/>
            <person name="Grigoriev I.V."/>
            <person name="Machida M."/>
            <person name="Baker S.E."/>
            <person name="Andersen M.R."/>
        </authorList>
    </citation>
    <scope>NUCLEOTIDE SEQUENCE [LARGE SCALE GENOMIC DNA]</scope>
    <source>
        <strain evidence="6 7">CBS 151.66</strain>
    </source>
</reference>
<name>A0A5N5WU96_9EURO</name>
<feature type="region of interest" description="Disordered" evidence="4">
    <location>
        <begin position="237"/>
        <end position="300"/>
    </location>
</feature>
<evidence type="ECO:0000313" key="7">
    <source>
        <dbReference type="Proteomes" id="UP000326565"/>
    </source>
</evidence>
<evidence type="ECO:0000313" key="6">
    <source>
        <dbReference type="EMBL" id="KAB8072116.1"/>
    </source>
</evidence>
<feature type="compositionally biased region" description="Basic and acidic residues" evidence="4">
    <location>
        <begin position="260"/>
        <end position="284"/>
    </location>
</feature>
<dbReference type="PANTHER" id="PTHR12935:SF0">
    <property type="entry name" value="GAMMA-GLUTAMYLCYCLOTRANSFERASE"/>
    <property type="match status" value="1"/>
</dbReference>
<dbReference type="GO" id="GO:0003839">
    <property type="term" value="F:gamma-glutamylcyclotransferase activity"/>
    <property type="evidence" value="ECO:0007669"/>
    <property type="project" value="UniProtKB-EC"/>
</dbReference>
<evidence type="ECO:0000256" key="2">
    <source>
        <dbReference type="ARBA" id="ARBA00023239"/>
    </source>
</evidence>
<dbReference type="Proteomes" id="UP000326565">
    <property type="component" value="Unassembled WGS sequence"/>
</dbReference>
<dbReference type="OrthoDB" id="2924818at2759"/>
<feature type="domain" description="Gamma-glutamylcyclotransferase AIG2-like" evidence="5">
    <location>
        <begin position="22"/>
        <end position="110"/>
    </location>
</feature>
<sequence length="300" mass="34358">MNDMITSMASLGAVERTVPNYYFAFGSNMCLTQMASRCPGSTVVAKGVLRGHRWQINERGVANVVPSKSGEPSFVEGVLFTVSFKDIRTLDRSEGISKQFYDKTWLPVEVETLAIDALENEKTVIAAKKLDLIKFQPKLHTEQRHEQQPEARQREREMVKEVEALVYRSSRYSKDGRIRSEYIKRMESAISDSLKLGIYESYLRTSLYPVVFVKEPEPEQVGPDQPELNYIVRKPAQASGNHTEQQEASADQSEYQIIERWPKELSENHLVDHPYAHNRGDGGKYKKRRQHQGPVPKKSR</sequence>
<feature type="compositionally biased region" description="Polar residues" evidence="4">
    <location>
        <begin position="238"/>
        <end position="255"/>
    </location>
</feature>
<keyword evidence="7" id="KW-1185">Reference proteome</keyword>
<evidence type="ECO:0000256" key="1">
    <source>
        <dbReference type="ARBA" id="ARBA00012346"/>
    </source>
</evidence>
<gene>
    <name evidence="6" type="ORF">BDV29DRAFT_178085</name>
</gene>
<accession>A0A5N5WU96</accession>
<evidence type="ECO:0000256" key="4">
    <source>
        <dbReference type="SAM" id="MobiDB-lite"/>
    </source>
</evidence>
<organism evidence="6 7">
    <name type="scientific">Aspergillus leporis</name>
    <dbReference type="NCBI Taxonomy" id="41062"/>
    <lineage>
        <taxon>Eukaryota</taxon>
        <taxon>Fungi</taxon>
        <taxon>Dikarya</taxon>
        <taxon>Ascomycota</taxon>
        <taxon>Pezizomycotina</taxon>
        <taxon>Eurotiomycetes</taxon>
        <taxon>Eurotiomycetidae</taxon>
        <taxon>Eurotiales</taxon>
        <taxon>Aspergillaceae</taxon>
        <taxon>Aspergillus</taxon>
        <taxon>Aspergillus subgen. Circumdati</taxon>
    </lineage>
</organism>
<dbReference type="InterPro" id="IPR017939">
    <property type="entry name" value="G-Glutamylcylcotransferase"/>
</dbReference>
<dbReference type="Pfam" id="PF06094">
    <property type="entry name" value="GGACT"/>
    <property type="match status" value="1"/>
</dbReference>
<dbReference type="EMBL" id="ML732255">
    <property type="protein sequence ID" value="KAB8072116.1"/>
    <property type="molecule type" value="Genomic_DNA"/>
</dbReference>
<evidence type="ECO:0000259" key="5">
    <source>
        <dbReference type="Pfam" id="PF06094"/>
    </source>
</evidence>
<protein>
    <recommendedName>
        <fullName evidence="1">gamma-glutamylcyclotransferase</fullName>
        <ecNumber evidence="1">4.3.2.9</ecNumber>
    </recommendedName>
</protein>
<dbReference type="SUPFAM" id="SSF110857">
    <property type="entry name" value="Gamma-glutamyl cyclotransferase-like"/>
    <property type="match status" value="1"/>
</dbReference>
<dbReference type="AlphaFoldDB" id="A0A5N5WU96"/>
<proteinExistence type="predicted"/>
<keyword evidence="2" id="KW-0456">Lyase</keyword>
<dbReference type="CDD" id="cd06661">
    <property type="entry name" value="GGCT_like"/>
    <property type="match status" value="1"/>
</dbReference>
<evidence type="ECO:0000256" key="3">
    <source>
        <dbReference type="PIRSR" id="PIRSR617939-1"/>
    </source>
</evidence>
<feature type="compositionally biased region" description="Basic residues" evidence="4">
    <location>
        <begin position="285"/>
        <end position="300"/>
    </location>
</feature>
<dbReference type="Gene3D" id="3.10.490.10">
    <property type="entry name" value="Gamma-glutamyl cyclotransferase-like"/>
    <property type="match status" value="1"/>
</dbReference>
<dbReference type="InterPro" id="IPR036568">
    <property type="entry name" value="GGCT-like_sf"/>
</dbReference>